<protein>
    <submittedName>
        <fullName evidence="1">Uncharacterized protein</fullName>
    </submittedName>
</protein>
<comment type="caution">
    <text evidence="1">The sequence shown here is derived from an EMBL/GenBank/DDBJ whole genome shotgun (WGS) entry which is preliminary data.</text>
</comment>
<evidence type="ECO:0000313" key="1">
    <source>
        <dbReference type="EMBL" id="EKO13536.1"/>
    </source>
</evidence>
<gene>
    <name evidence="1" type="ORF">LEP1GSC081_0200</name>
</gene>
<dbReference type="EMBL" id="AHMY02000069">
    <property type="protein sequence ID" value="EKO13536.1"/>
    <property type="molecule type" value="Genomic_DNA"/>
</dbReference>
<dbReference type="AlphaFoldDB" id="A0A0E2AXG3"/>
<organism evidence="1 2">
    <name type="scientific">Leptospira kirschneri str. H1</name>
    <dbReference type="NCBI Taxonomy" id="1049966"/>
    <lineage>
        <taxon>Bacteria</taxon>
        <taxon>Pseudomonadati</taxon>
        <taxon>Spirochaetota</taxon>
        <taxon>Spirochaetia</taxon>
        <taxon>Leptospirales</taxon>
        <taxon>Leptospiraceae</taxon>
        <taxon>Leptospira</taxon>
    </lineage>
</organism>
<evidence type="ECO:0000313" key="2">
    <source>
        <dbReference type="Proteomes" id="UP000006253"/>
    </source>
</evidence>
<reference evidence="1 2" key="1">
    <citation type="submission" date="2012-10" db="EMBL/GenBank/DDBJ databases">
        <authorList>
            <person name="Harkins D.M."/>
            <person name="Durkin A.S."/>
            <person name="Brinkac L.M."/>
            <person name="Selengut J.D."/>
            <person name="Sanka R."/>
            <person name="DePew J."/>
            <person name="Purushe J."/>
            <person name="Peacock S.J."/>
            <person name="Thaipadungpanit J."/>
            <person name="Wuthiekanun V.W."/>
            <person name="Day N.P."/>
            <person name="Vinetz J.M."/>
            <person name="Sutton G.G."/>
            <person name="Nelson W.C."/>
            <person name="Fouts D.E."/>
        </authorList>
    </citation>
    <scope>NUCLEOTIDE SEQUENCE [LARGE SCALE GENOMIC DNA]</scope>
    <source>
        <strain evidence="1 2">H1</strain>
    </source>
</reference>
<name>A0A0E2AXG3_9LEPT</name>
<dbReference type="Proteomes" id="UP000006253">
    <property type="component" value="Unassembled WGS sequence"/>
</dbReference>
<proteinExistence type="predicted"/>
<sequence length="75" mass="8644">MLPSLPVVPFLIRILRSSSSESVGDWIKKRRNKILKNVFILGFRTNLILPFQKENPLHPLFFSLVVFSLKYASSV</sequence>
<accession>A0A0E2AXG3</accession>